<accession>A0A177DKD1</accession>
<dbReference type="KEGG" id="aalt:CC77DRAFT_1021045"/>
<dbReference type="GeneID" id="29110782"/>
<evidence type="ECO:0008006" key="4">
    <source>
        <dbReference type="Google" id="ProtNLM"/>
    </source>
</evidence>
<sequence length="288" mass="31517">MPLCTLHLLALHSTTPNPVLTFLSTLKSTNLSPLVVSRVIRWIILPSKLSTEHLLARNIHWDLLLILPSTDALPSELEKLAQHHWSVTAGVPSRLVQDFPSKNNKLLHPDPSSVPEVQTKKSNKTTESSQSLELSDELNKWIETFVNSGAKEGKGAVSMFNLLAFNPGMKEEYLKYGAAFAKSIGSKHGGNAKIVGNATHVNGSAITKSSNSSVGTNGEVGGGKDDWDEIALAHYPSILHFRDMLASEDYQEVNHRHRVPSLRDTCILMTSEIAIEELMREGKGGAKL</sequence>
<dbReference type="RefSeq" id="XP_018385072.1">
    <property type="nucleotide sequence ID" value="XM_018525188.1"/>
</dbReference>
<evidence type="ECO:0000256" key="1">
    <source>
        <dbReference type="SAM" id="MobiDB-lite"/>
    </source>
</evidence>
<organism evidence="2 3">
    <name type="scientific">Alternaria alternata</name>
    <name type="common">Alternaria rot fungus</name>
    <name type="synonym">Torula alternata</name>
    <dbReference type="NCBI Taxonomy" id="5599"/>
    <lineage>
        <taxon>Eukaryota</taxon>
        <taxon>Fungi</taxon>
        <taxon>Dikarya</taxon>
        <taxon>Ascomycota</taxon>
        <taxon>Pezizomycotina</taxon>
        <taxon>Dothideomycetes</taxon>
        <taxon>Pleosporomycetidae</taxon>
        <taxon>Pleosporales</taxon>
        <taxon>Pleosporineae</taxon>
        <taxon>Pleosporaceae</taxon>
        <taxon>Alternaria</taxon>
        <taxon>Alternaria sect. Alternaria</taxon>
        <taxon>Alternaria alternata complex</taxon>
    </lineage>
</organism>
<proteinExistence type="predicted"/>
<keyword evidence="3" id="KW-1185">Reference proteome</keyword>
<name>A0A177DKD1_ALTAL</name>
<evidence type="ECO:0000313" key="2">
    <source>
        <dbReference type="EMBL" id="OAG19651.1"/>
    </source>
</evidence>
<dbReference type="OMA" id="ARNIHWD"/>
<reference evidence="2 3" key="1">
    <citation type="submission" date="2016-05" db="EMBL/GenBank/DDBJ databases">
        <title>Comparative analysis of secretome profiles of manganese(II)-oxidizing ascomycete fungi.</title>
        <authorList>
            <consortium name="DOE Joint Genome Institute"/>
            <person name="Zeiner C.A."/>
            <person name="Purvine S.O."/>
            <person name="Zink E.M."/>
            <person name="Wu S."/>
            <person name="Pasa-Tolic L."/>
            <person name="Chaput D.L."/>
            <person name="Haridas S."/>
            <person name="Grigoriev I.V."/>
            <person name="Santelli C.M."/>
            <person name="Hansel C.M."/>
        </authorList>
    </citation>
    <scope>NUCLEOTIDE SEQUENCE [LARGE SCALE GENOMIC DNA]</scope>
    <source>
        <strain evidence="2 3">SRC1lrK2f</strain>
    </source>
</reference>
<protein>
    <recommendedName>
        <fullName evidence="4">DUF1330 domain-containing protein</fullName>
    </recommendedName>
</protein>
<dbReference type="Gene3D" id="3.30.70.100">
    <property type="match status" value="1"/>
</dbReference>
<dbReference type="PANTHER" id="PTHR40257:SF1">
    <property type="entry name" value="DUF1330 DOMAIN-CONTAINING PROTEIN"/>
    <property type="match status" value="1"/>
</dbReference>
<dbReference type="VEuPathDB" id="FungiDB:CC77DRAFT_1021045"/>
<feature type="region of interest" description="Disordered" evidence="1">
    <location>
        <begin position="105"/>
        <end position="131"/>
    </location>
</feature>
<dbReference type="PANTHER" id="PTHR40257">
    <property type="match status" value="1"/>
</dbReference>
<dbReference type="Proteomes" id="UP000077248">
    <property type="component" value="Unassembled WGS sequence"/>
</dbReference>
<evidence type="ECO:0000313" key="3">
    <source>
        <dbReference type="Proteomes" id="UP000077248"/>
    </source>
</evidence>
<gene>
    <name evidence="2" type="ORF">CC77DRAFT_1021045</name>
</gene>
<dbReference type="EMBL" id="KV441480">
    <property type="protein sequence ID" value="OAG19651.1"/>
    <property type="molecule type" value="Genomic_DNA"/>
</dbReference>
<dbReference type="AlphaFoldDB" id="A0A177DKD1"/>